<dbReference type="EMBL" id="NQJD01000001">
    <property type="protein sequence ID" value="TAA76233.1"/>
    <property type="molecule type" value="Genomic_DNA"/>
</dbReference>
<dbReference type="AlphaFoldDB" id="A0A521G5F7"/>
<keyword evidence="1" id="KW-0812">Transmembrane</keyword>
<feature type="transmembrane region" description="Helical" evidence="1">
    <location>
        <begin position="37"/>
        <end position="58"/>
    </location>
</feature>
<organism evidence="2 3">
    <name type="scientific">Candidatus Electronema aureum</name>
    <dbReference type="NCBI Taxonomy" id="2005002"/>
    <lineage>
        <taxon>Bacteria</taxon>
        <taxon>Pseudomonadati</taxon>
        <taxon>Thermodesulfobacteriota</taxon>
        <taxon>Desulfobulbia</taxon>
        <taxon>Desulfobulbales</taxon>
        <taxon>Desulfobulbaceae</taxon>
        <taxon>Candidatus Electronema</taxon>
    </lineage>
</organism>
<name>A0A521G5F7_9BACT</name>
<evidence type="ECO:0000313" key="2">
    <source>
        <dbReference type="EMBL" id="TAA76233.1"/>
    </source>
</evidence>
<sequence>MTVIEILRCTFGGRLFMLMLLVFLHCIWLFQVFDSSGILWAFQVIVFAASSSFCLNYFPKFAEDLFRE</sequence>
<feature type="transmembrane region" description="Helical" evidence="1">
    <location>
        <begin position="12"/>
        <end position="31"/>
    </location>
</feature>
<protein>
    <submittedName>
        <fullName evidence="2">Uncharacterized protein</fullName>
    </submittedName>
</protein>
<proteinExistence type="predicted"/>
<keyword evidence="1" id="KW-1133">Transmembrane helix</keyword>
<evidence type="ECO:0000313" key="3">
    <source>
        <dbReference type="Proteomes" id="UP000316238"/>
    </source>
</evidence>
<gene>
    <name evidence="2" type="ORF">CDV28_101134</name>
</gene>
<evidence type="ECO:0000256" key="1">
    <source>
        <dbReference type="SAM" id="Phobius"/>
    </source>
</evidence>
<comment type="caution">
    <text evidence="2">The sequence shown here is derived from an EMBL/GenBank/DDBJ whole genome shotgun (WGS) entry which is preliminary data.</text>
</comment>
<reference evidence="2" key="1">
    <citation type="submission" date="2017-07" db="EMBL/GenBank/DDBJ databases">
        <title>The cable genome - Insights into the physiology and evolution of filamentous bacteria capable of sulfide oxidation via long distance electron transfer.</title>
        <authorList>
            <person name="Thorup C."/>
            <person name="Bjerg J.T."/>
            <person name="Schreiber L."/>
            <person name="Nielsen L.P."/>
            <person name="Kjeldsen K.U."/>
            <person name="Boesen T."/>
            <person name="Boggild A."/>
            <person name="Meysman F."/>
            <person name="Geelhoed J."/>
            <person name="Schramm A."/>
        </authorList>
    </citation>
    <scope>NUCLEOTIDE SEQUENCE [LARGE SCALE GENOMIC DNA]</scope>
    <source>
        <strain evidence="2">GS</strain>
    </source>
</reference>
<accession>A0A521G5F7</accession>
<keyword evidence="3" id="KW-1185">Reference proteome</keyword>
<keyword evidence="1" id="KW-0472">Membrane</keyword>
<dbReference type="Proteomes" id="UP000316238">
    <property type="component" value="Unassembled WGS sequence"/>
</dbReference>